<feature type="region of interest" description="Disordered" evidence="2">
    <location>
        <begin position="17"/>
        <end position="65"/>
    </location>
</feature>
<reference evidence="3 4" key="1">
    <citation type="submission" date="2024-04" db="EMBL/GenBank/DDBJ databases">
        <title>genome sequences of Mucor flavus KT1a and Helicostylum pulchrum KT1b strains isolated from the surface of a dry-aged beef.</title>
        <authorList>
            <person name="Toyotome T."/>
            <person name="Hosono M."/>
            <person name="Torimaru M."/>
            <person name="Fukuda K."/>
            <person name="Mikami N."/>
        </authorList>
    </citation>
    <scope>NUCLEOTIDE SEQUENCE [LARGE SCALE GENOMIC DNA]</scope>
    <source>
        <strain evidence="3 4">KT1a</strain>
    </source>
</reference>
<keyword evidence="1" id="KW-0175">Coiled coil</keyword>
<evidence type="ECO:0000256" key="2">
    <source>
        <dbReference type="SAM" id="MobiDB-lite"/>
    </source>
</evidence>
<feature type="compositionally biased region" description="Basic and acidic residues" evidence="2">
    <location>
        <begin position="55"/>
        <end position="65"/>
    </location>
</feature>
<evidence type="ECO:0000313" key="4">
    <source>
        <dbReference type="Proteomes" id="UP001473302"/>
    </source>
</evidence>
<sequence>MPVSDLHIPPCVKEIKETTDCGANPTSISTTETNHAIESEESNKTETTPTTTSTNDKKESGSKKNVYRDYTDTQIEGFLMLLNNGVGTMSAAKQLGISKTSAYRFRKEWKTDGQVFRKKRGPAEGTMSPLKSEHTEFIMRYIKKSPNATLERVREELQKEFESLKTSKSALQRHMKDNCVLAMRRQKKVSAIDQTNNKE</sequence>
<organism evidence="3 4">
    <name type="scientific">Mucor flavus</name>
    <dbReference type="NCBI Taxonomy" id="439312"/>
    <lineage>
        <taxon>Eukaryota</taxon>
        <taxon>Fungi</taxon>
        <taxon>Fungi incertae sedis</taxon>
        <taxon>Mucoromycota</taxon>
        <taxon>Mucoromycotina</taxon>
        <taxon>Mucoromycetes</taxon>
        <taxon>Mucorales</taxon>
        <taxon>Mucorineae</taxon>
        <taxon>Mucoraceae</taxon>
        <taxon>Mucor</taxon>
    </lineage>
</organism>
<dbReference type="EMBL" id="BAABUK010000019">
    <property type="protein sequence ID" value="GAA5814035.1"/>
    <property type="molecule type" value="Genomic_DNA"/>
</dbReference>
<proteinExistence type="predicted"/>
<accession>A0ABP9Z4J5</accession>
<protein>
    <submittedName>
        <fullName evidence="3">Uncharacterized protein</fullName>
    </submittedName>
</protein>
<dbReference type="InterPro" id="IPR009057">
    <property type="entry name" value="Homeodomain-like_sf"/>
</dbReference>
<keyword evidence="4" id="KW-1185">Reference proteome</keyword>
<dbReference type="Proteomes" id="UP001473302">
    <property type="component" value="Unassembled WGS sequence"/>
</dbReference>
<evidence type="ECO:0000256" key="1">
    <source>
        <dbReference type="SAM" id="Coils"/>
    </source>
</evidence>
<dbReference type="Pfam" id="PF13551">
    <property type="entry name" value="HTH_29"/>
    <property type="match status" value="1"/>
</dbReference>
<gene>
    <name evidence="3" type="ORF">MFLAVUS_007525</name>
</gene>
<comment type="caution">
    <text evidence="3">The sequence shown here is derived from an EMBL/GenBank/DDBJ whole genome shotgun (WGS) entry which is preliminary data.</text>
</comment>
<evidence type="ECO:0000313" key="3">
    <source>
        <dbReference type="EMBL" id="GAA5814035.1"/>
    </source>
</evidence>
<feature type="coiled-coil region" evidence="1">
    <location>
        <begin position="147"/>
        <end position="174"/>
    </location>
</feature>
<dbReference type="SUPFAM" id="SSF46689">
    <property type="entry name" value="Homeodomain-like"/>
    <property type="match status" value="1"/>
</dbReference>
<feature type="compositionally biased region" description="Low complexity" evidence="2">
    <location>
        <begin position="45"/>
        <end position="54"/>
    </location>
</feature>
<feature type="compositionally biased region" description="Polar residues" evidence="2">
    <location>
        <begin position="24"/>
        <end position="34"/>
    </location>
</feature>
<name>A0ABP9Z4J5_9FUNG</name>
<feature type="compositionally biased region" description="Basic and acidic residues" evidence="2">
    <location>
        <begin position="35"/>
        <end position="44"/>
    </location>
</feature>